<name>A0A0F9NXD1_9ZZZZ</name>
<accession>A0A0F9NXD1</accession>
<comment type="caution">
    <text evidence="1">The sequence shown here is derived from an EMBL/GenBank/DDBJ whole genome shotgun (WGS) entry which is preliminary data.</text>
</comment>
<protein>
    <submittedName>
        <fullName evidence="1">Uncharacterized protein</fullName>
    </submittedName>
</protein>
<dbReference type="AlphaFoldDB" id="A0A0F9NXD1"/>
<proteinExistence type="predicted"/>
<gene>
    <name evidence="1" type="ORF">LCGC14_0914620</name>
</gene>
<dbReference type="EMBL" id="LAZR01003056">
    <property type="protein sequence ID" value="KKN22499.1"/>
    <property type="molecule type" value="Genomic_DNA"/>
</dbReference>
<organism evidence="1">
    <name type="scientific">marine sediment metagenome</name>
    <dbReference type="NCBI Taxonomy" id="412755"/>
    <lineage>
        <taxon>unclassified sequences</taxon>
        <taxon>metagenomes</taxon>
        <taxon>ecological metagenomes</taxon>
    </lineage>
</organism>
<sequence length="580" mass="62314">MQNTIFSPIAASKFIVRNRSQKASIIFNQKIGPGRSYDLMTIPHVSEADIQHSLLKGTLRNKLSVRELEVTGSNINLVQYSEEFTAFLQSVGITSGTSPIGVTGVTDIAELSQINDEVIATGTAISVATVLDTFLLDKASTAAVDGITIAVTKSMVGRWVRSETFNSYWGNQFTWYIDADNGNDENKGDTSLTALATFAECTRRMGARTYRQPVTINILSDINEGDSVILAFCPGFLTIQGVDTTIITGTLTSIIQWDHDPSDGYVVAGRITDTALSGDWSVAGPGGTSLIDRKIVLTDGPNAGSYAFIIEDSGSAKEAYVGPWMSENTWAEILPTTDTAYKVVQLPAFLDRYQIIQQNFWVYLKNLRFATPNQYWPSLETNGSCYIFGCIFDGTTSSRNSVMCGPARGMAFLNSYFKSGIDLRNAAVTFIGSTFKGLSALYVFNAYIGIEQPVVMFNTIGEISVQLQKGSHMHIANSGALGVVCLGAQTNGAVVDVLDSSSVHLFDSGSSMYSIGGNTGVGLKLSSDGRVTWEASDASTKFLFASDSDFNIGGTAKTIAELNTVGFMNPSNGAKVVPTE</sequence>
<evidence type="ECO:0000313" key="1">
    <source>
        <dbReference type="EMBL" id="KKN22499.1"/>
    </source>
</evidence>
<reference evidence="1" key="1">
    <citation type="journal article" date="2015" name="Nature">
        <title>Complex archaea that bridge the gap between prokaryotes and eukaryotes.</title>
        <authorList>
            <person name="Spang A."/>
            <person name="Saw J.H."/>
            <person name="Jorgensen S.L."/>
            <person name="Zaremba-Niedzwiedzka K."/>
            <person name="Martijn J."/>
            <person name="Lind A.E."/>
            <person name="van Eijk R."/>
            <person name="Schleper C."/>
            <person name="Guy L."/>
            <person name="Ettema T.J."/>
        </authorList>
    </citation>
    <scope>NUCLEOTIDE SEQUENCE</scope>
</reference>